<dbReference type="SMART" id="SM00450">
    <property type="entry name" value="RHOD"/>
    <property type="match status" value="1"/>
</dbReference>
<dbReference type="OrthoDB" id="9800872at2"/>
<organism evidence="2 3">
    <name type="scientific">Vagococcus salmoninarum</name>
    <dbReference type="NCBI Taxonomy" id="2739"/>
    <lineage>
        <taxon>Bacteria</taxon>
        <taxon>Bacillati</taxon>
        <taxon>Bacillota</taxon>
        <taxon>Bacilli</taxon>
        <taxon>Lactobacillales</taxon>
        <taxon>Enterococcaceae</taxon>
        <taxon>Vagococcus</taxon>
    </lineage>
</organism>
<dbReference type="RefSeq" id="WP_126779326.1">
    <property type="nucleotide sequence ID" value="NZ_CAUQJP010000038.1"/>
</dbReference>
<proteinExistence type="predicted"/>
<dbReference type="GeneID" id="98568029"/>
<evidence type="ECO:0000259" key="1">
    <source>
        <dbReference type="PROSITE" id="PS50206"/>
    </source>
</evidence>
<accession>A0A429ZQQ8</accession>
<dbReference type="Gene3D" id="3.40.250.10">
    <property type="entry name" value="Rhodanese-like domain"/>
    <property type="match status" value="1"/>
</dbReference>
<sequence>MFLFNKVPTISNRELAALLPENPTIIDVREKHEFQGGHIPKAENIPLGKIANYKKPVKEKLYIVCQSGARSKQAVSILQEKGYEAVNLKGGMITWNGPVRQ</sequence>
<dbReference type="PANTHER" id="PTHR43031:SF17">
    <property type="entry name" value="SULFURTRANSFERASE YTWF-RELATED"/>
    <property type="match status" value="1"/>
</dbReference>
<dbReference type="InterPro" id="IPR036873">
    <property type="entry name" value="Rhodanese-like_dom_sf"/>
</dbReference>
<evidence type="ECO:0000313" key="3">
    <source>
        <dbReference type="Proteomes" id="UP000287239"/>
    </source>
</evidence>
<dbReference type="AlphaFoldDB" id="A0A429ZQQ8"/>
<dbReference type="CDD" id="cd00158">
    <property type="entry name" value="RHOD"/>
    <property type="match status" value="1"/>
</dbReference>
<dbReference type="PROSITE" id="PS50206">
    <property type="entry name" value="RHODANESE_3"/>
    <property type="match status" value="1"/>
</dbReference>
<dbReference type="PANTHER" id="PTHR43031">
    <property type="entry name" value="FAD-DEPENDENT OXIDOREDUCTASE"/>
    <property type="match status" value="1"/>
</dbReference>
<evidence type="ECO:0000313" key="2">
    <source>
        <dbReference type="EMBL" id="RST96060.1"/>
    </source>
</evidence>
<dbReference type="Proteomes" id="UP000287239">
    <property type="component" value="Unassembled WGS sequence"/>
</dbReference>
<comment type="caution">
    <text evidence="2">The sequence shown here is derived from an EMBL/GenBank/DDBJ whole genome shotgun (WGS) entry which is preliminary data.</text>
</comment>
<reference evidence="2 3" key="1">
    <citation type="submission" date="2017-05" db="EMBL/GenBank/DDBJ databases">
        <title>Vagococcus spp. assemblies.</title>
        <authorList>
            <person name="Gulvik C.A."/>
        </authorList>
    </citation>
    <scope>NUCLEOTIDE SEQUENCE [LARGE SCALE GENOMIC DNA]</scope>
    <source>
        <strain evidence="2 3">NCFB 2777</strain>
    </source>
</reference>
<dbReference type="InterPro" id="IPR001763">
    <property type="entry name" value="Rhodanese-like_dom"/>
</dbReference>
<dbReference type="Pfam" id="PF00581">
    <property type="entry name" value="Rhodanese"/>
    <property type="match status" value="1"/>
</dbReference>
<gene>
    <name evidence="2" type="ORF">CBF35_06580</name>
</gene>
<keyword evidence="3" id="KW-1185">Reference proteome</keyword>
<protein>
    <recommendedName>
        <fullName evidence="1">Rhodanese domain-containing protein</fullName>
    </recommendedName>
</protein>
<dbReference type="SUPFAM" id="SSF52821">
    <property type="entry name" value="Rhodanese/Cell cycle control phosphatase"/>
    <property type="match status" value="1"/>
</dbReference>
<dbReference type="EMBL" id="NGJU01000008">
    <property type="protein sequence ID" value="RST96060.1"/>
    <property type="molecule type" value="Genomic_DNA"/>
</dbReference>
<name>A0A429ZQQ8_9ENTE</name>
<feature type="domain" description="Rhodanese" evidence="1">
    <location>
        <begin position="19"/>
        <end position="101"/>
    </location>
</feature>
<dbReference type="InterPro" id="IPR050229">
    <property type="entry name" value="GlpE_sulfurtransferase"/>
</dbReference>